<gene>
    <name evidence="4" type="ORF">QD47_02525</name>
</gene>
<dbReference type="Proteomes" id="UP000032534">
    <property type="component" value="Unassembled WGS sequence"/>
</dbReference>
<dbReference type="PANTHER" id="PTHR43072:SF23">
    <property type="entry name" value="UPF0039 PROTEIN C11D3.02C"/>
    <property type="match status" value="1"/>
</dbReference>
<keyword evidence="2" id="KW-0012">Acyltransferase</keyword>
<accession>A0A0D7X7N0</accession>
<dbReference type="Gene3D" id="3.40.630.30">
    <property type="match status" value="1"/>
</dbReference>
<comment type="caution">
    <text evidence="4">The sequence shown here is derived from an EMBL/GenBank/DDBJ whole genome shotgun (WGS) entry which is preliminary data.</text>
</comment>
<dbReference type="RefSeq" id="WP_044644642.1">
    <property type="nucleotide sequence ID" value="NZ_JTHP01000003.1"/>
</dbReference>
<dbReference type="OrthoDB" id="9798006at2"/>
<dbReference type="Pfam" id="PF00583">
    <property type="entry name" value="Acetyltransf_1"/>
    <property type="match status" value="1"/>
</dbReference>
<evidence type="ECO:0000313" key="5">
    <source>
        <dbReference type="Proteomes" id="UP000032534"/>
    </source>
</evidence>
<dbReference type="PATRIC" id="fig|159743.3.peg.541"/>
<keyword evidence="5" id="KW-1185">Reference proteome</keyword>
<evidence type="ECO:0000256" key="1">
    <source>
        <dbReference type="ARBA" id="ARBA00022679"/>
    </source>
</evidence>
<dbReference type="PANTHER" id="PTHR43072">
    <property type="entry name" value="N-ACETYLTRANSFERASE"/>
    <property type="match status" value="1"/>
</dbReference>
<feature type="domain" description="N-acetyltransferase" evidence="3">
    <location>
        <begin position="7"/>
        <end position="160"/>
    </location>
</feature>
<sequence>MNRDQSFSIEFARREDLPAIVGIYNSTIAGRMATADLEPVTVESRIPWFEAHQEDHRPLWVLRHKETIAGWASLQSFYGRPAYNGTAEISIYVHEDSRGTGAGSRLVQHILNECHRLGITTLLGFVFGHNEPSIALLRKFGFEQWGYYPRVAVLDSIERDLAILGKRVDVEDK</sequence>
<reference evidence="4 5" key="1">
    <citation type="submission" date="2014-11" db="EMBL/GenBank/DDBJ databases">
        <title>Draft Genome Sequences of Paenibacillus polymyxa NRRL B-30509 and Paenibacillus terrae NRRL B-30644, Strains from a Poultry Environment that Produce Tridecaptin A and Paenicidins.</title>
        <authorList>
            <person name="van Belkum M.J."/>
            <person name="Lohans C.T."/>
            <person name="Vederas J.C."/>
        </authorList>
    </citation>
    <scope>NUCLEOTIDE SEQUENCE [LARGE SCALE GENOMIC DNA]</scope>
    <source>
        <strain evidence="4 5">NRRL B-30644</strain>
    </source>
</reference>
<dbReference type="GO" id="GO:0016747">
    <property type="term" value="F:acyltransferase activity, transferring groups other than amino-acyl groups"/>
    <property type="evidence" value="ECO:0007669"/>
    <property type="project" value="InterPro"/>
</dbReference>
<dbReference type="InterPro" id="IPR016181">
    <property type="entry name" value="Acyl_CoA_acyltransferase"/>
</dbReference>
<evidence type="ECO:0000313" key="4">
    <source>
        <dbReference type="EMBL" id="KJD47053.1"/>
    </source>
</evidence>
<dbReference type="InterPro" id="IPR000182">
    <property type="entry name" value="GNAT_dom"/>
</dbReference>
<organism evidence="4 5">
    <name type="scientific">Paenibacillus terrae</name>
    <dbReference type="NCBI Taxonomy" id="159743"/>
    <lineage>
        <taxon>Bacteria</taxon>
        <taxon>Bacillati</taxon>
        <taxon>Bacillota</taxon>
        <taxon>Bacilli</taxon>
        <taxon>Bacillales</taxon>
        <taxon>Paenibacillaceae</taxon>
        <taxon>Paenibacillus</taxon>
    </lineage>
</organism>
<keyword evidence="1 4" id="KW-0808">Transferase</keyword>
<dbReference type="EMBL" id="JTHP01000003">
    <property type="protein sequence ID" value="KJD47053.1"/>
    <property type="molecule type" value="Genomic_DNA"/>
</dbReference>
<dbReference type="PROSITE" id="PS51186">
    <property type="entry name" value="GNAT"/>
    <property type="match status" value="1"/>
</dbReference>
<name>A0A0D7X7N0_9BACL</name>
<evidence type="ECO:0000256" key="2">
    <source>
        <dbReference type="ARBA" id="ARBA00023315"/>
    </source>
</evidence>
<dbReference type="SUPFAM" id="SSF55729">
    <property type="entry name" value="Acyl-CoA N-acyltransferases (Nat)"/>
    <property type="match status" value="1"/>
</dbReference>
<dbReference type="AlphaFoldDB" id="A0A0D7X7N0"/>
<evidence type="ECO:0000259" key="3">
    <source>
        <dbReference type="PROSITE" id="PS51186"/>
    </source>
</evidence>
<protein>
    <submittedName>
        <fullName evidence="4">Phosphinothricin acetyltransferase</fullName>
    </submittedName>
</protein>
<dbReference type="CDD" id="cd04301">
    <property type="entry name" value="NAT_SF"/>
    <property type="match status" value="1"/>
</dbReference>
<proteinExistence type="predicted"/>